<dbReference type="EMBL" id="PEZZ01000049">
    <property type="protein sequence ID" value="PIS04589.1"/>
    <property type="molecule type" value="Genomic_DNA"/>
</dbReference>
<dbReference type="AlphaFoldDB" id="A0A2H0VZP9"/>
<evidence type="ECO:0000256" key="1">
    <source>
        <dbReference type="SAM" id="Coils"/>
    </source>
</evidence>
<evidence type="ECO:0000313" key="4">
    <source>
        <dbReference type="Proteomes" id="UP000230935"/>
    </source>
</evidence>
<keyword evidence="2" id="KW-0472">Membrane</keyword>
<keyword evidence="1" id="KW-0175">Coiled coil</keyword>
<proteinExistence type="predicted"/>
<organism evidence="3 4">
    <name type="scientific">Candidatus Buchananbacteria bacterium CG10_big_fil_rev_8_21_14_0_10_42_9</name>
    <dbReference type="NCBI Taxonomy" id="1974526"/>
    <lineage>
        <taxon>Bacteria</taxon>
        <taxon>Candidatus Buchananiibacteriota</taxon>
    </lineage>
</organism>
<comment type="caution">
    <text evidence="3">The sequence shown here is derived from an EMBL/GenBank/DDBJ whole genome shotgun (WGS) entry which is preliminary data.</text>
</comment>
<keyword evidence="2" id="KW-1133">Transmembrane helix</keyword>
<feature type="coiled-coil region" evidence="1">
    <location>
        <begin position="36"/>
        <end position="81"/>
    </location>
</feature>
<evidence type="ECO:0000256" key="2">
    <source>
        <dbReference type="SAM" id="Phobius"/>
    </source>
</evidence>
<sequence length="111" mass="12941">MLIFIIFKSMPIQNLKIVKKLKFLVASKSQTNQQIVDQVEEDAQTHRIINNQQEREDDRRVDHARQELRSENELANNMSSRKTTALGISVVINLILLAALLITWYLIFLHK</sequence>
<dbReference type="Proteomes" id="UP000230935">
    <property type="component" value="Unassembled WGS sequence"/>
</dbReference>
<reference evidence="4" key="1">
    <citation type="submission" date="2017-09" db="EMBL/GenBank/DDBJ databases">
        <title>Depth-based differentiation of microbial function through sediment-hosted aquifers and enrichment of novel symbionts in the deep terrestrial subsurface.</title>
        <authorList>
            <person name="Probst A.J."/>
            <person name="Ladd B."/>
            <person name="Jarett J.K."/>
            <person name="Geller-Mcgrath D.E."/>
            <person name="Sieber C.M.K."/>
            <person name="Emerson J.B."/>
            <person name="Anantharaman K."/>
            <person name="Thomas B.C."/>
            <person name="Malmstrom R."/>
            <person name="Stieglmeier M."/>
            <person name="Klingl A."/>
            <person name="Woyke T."/>
            <person name="Ryan C.M."/>
            <person name="Banfield J.F."/>
        </authorList>
    </citation>
    <scope>NUCLEOTIDE SEQUENCE [LARGE SCALE GENOMIC DNA]</scope>
</reference>
<name>A0A2H0VZP9_9BACT</name>
<gene>
    <name evidence="3" type="ORF">COT81_05835</name>
</gene>
<evidence type="ECO:0000313" key="3">
    <source>
        <dbReference type="EMBL" id="PIS04589.1"/>
    </source>
</evidence>
<protein>
    <submittedName>
        <fullName evidence="3">Uncharacterized protein</fullName>
    </submittedName>
</protein>
<accession>A0A2H0VZP9</accession>
<keyword evidence="2" id="KW-0812">Transmembrane</keyword>
<feature type="transmembrane region" description="Helical" evidence="2">
    <location>
        <begin position="85"/>
        <end position="107"/>
    </location>
</feature>